<keyword evidence="4" id="KW-0333">Golgi apparatus</keyword>
<dbReference type="OMA" id="WQEQNTE"/>
<proteinExistence type="inferred from homology"/>
<keyword evidence="6" id="KW-1185">Reference proteome</keyword>
<comment type="pathway">
    <text evidence="1 4">Glycan metabolism; pectin biosynthesis.</text>
</comment>
<dbReference type="PANTHER" id="PTHR32116">
    <property type="entry name" value="GALACTURONOSYLTRANSFERASE 4-RELATED"/>
    <property type="match status" value="1"/>
</dbReference>
<reference evidence="6" key="1">
    <citation type="journal article" date="2016" name="Nature">
        <title>The genome of the seagrass Zostera marina reveals angiosperm adaptation to the sea.</title>
        <authorList>
            <person name="Olsen J.L."/>
            <person name="Rouze P."/>
            <person name="Verhelst B."/>
            <person name="Lin Y.-C."/>
            <person name="Bayer T."/>
            <person name="Collen J."/>
            <person name="Dattolo E."/>
            <person name="De Paoli E."/>
            <person name="Dittami S."/>
            <person name="Maumus F."/>
            <person name="Michel G."/>
            <person name="Kersting A."/>
            <person name="Lauritano C."/>
            <person name="Lohaus R."/>
            <person name="Toepel M."/>
            <person name="Tonon T."/>
            <person name="Vanneste K."/>
            <person name="Amirebrahimi M."/>
            <person name="Brakel J."/>
            <person name="Bostroem C."/>
            <person name="Chovatia M."/>
            <person name="Grimwood J."/>
            <person name="Jenkins J.W."/>
            <person name="Jueterbock A."/>
            <person name="Mraz A."/>
            <person name="Stam W.T."/>
            <person name="Tice H."/>
            <person name="Bornberg-Bauer E."/>
            <person name="Green P.J."/>
            <person name="Pearson G.A."/>
            <person name="Procaccini G."/>
            <person name="Duarte C.M."/>
            <person name="Schmutz J."/>
            <person name="Reusch T.B.H."/>
            <person name="Van de Peer Y."/>
        </authorList>
    </citation>
    <scope>NUCLEOTIDE SEQUENCE [LARGE SCALE GENOMIC DNA]</scope>
    <source>
        <strain evidence="6">cv. Finnish</strain>
    </source>
</reference>
<comment type="similarity">
    <text evidence="2 4">Belongs to the glycosyltransferase 8 family.</text>
</comment>
<dbReference type="InterPro" id="IPR029044">
    <property type="entry name" value="Nucleotide-diphossugar_trans"/>
</dbReference>
<evidence type="ECO:0000256" key="2">
    <source>
        <dbReference type="ARBA" id="ARBA00006351"/>
    </source>
</evidence>
<dbReference type="Pfam" id="PF01501">
    <property type="entry name" value="Glyco_transf_8"/>
    <property type="match status" value="1"/>
</dbReference>
<evidence type="ECO:0000256" key="4">
    <source>
        <dbReference type="RuleBase" id="RU362027"/>
    </source>
</evidence>
<dbReference type="GO" id="GO:0045489">
    <property type="term" value="P:pectin biosynthetic process"/>
    <property type="evidence" value="ECO:0007669"/>
    <property type="project" value="UniProtKB-UniPathway"/>
</dbReference>
<organism evidence="5 6">
    <name type="scientific">Zostera marina</name>
    <name type="common">Eelgrass</name>
    <dbReference type="NCBI Taxonomy" id="29655"/>
    <lineage>
        <taxon>Eukaryota</taxon>
        <taxon>Viridiplantae</taxon>
        <taxon>Streptophyta</taxon>
        <taxon>Embryophyta</taxon>
        <taxon>Tracheophyta</taxon>
        <taxon>Spermatophyta</taxon>
        <taxon>Magnoliopsida</taxon>
        <taxon>Liliopsida</taxon>
        <taxon>Zosteraceae</taxon>
        <taxon>Zostera</taxon>
    </lineage>
</organism>
<keyword evidence="3 4" id="KW-0328">Glycosyltransferase</keyword>
<dbReference type="STRING" id="29655.A0A0K9Q5H6"/>
<dbReference type="EC" id="2.4.1.-" evidence="4"/>
<dbReference type="OrthoDB" id="411524at2759"/>
<dbReference type="GO" id="GO:0071555">
    <property type="term" value="P:cell wall organization"/>
    <property type="evidence" value="ECO:0007669"/>
    <property type="project" value="UniProtKB-KW"/>
</dbReference>
<comment type="caution">
    <text evidence="5">The sequence shown here is derived from an EMBL/GenBank/DDBJ whole genome shotgun (WGS) entry which is preliminary data.</text>
</comment>
<dbReference type="UniPathway" id="UPA00845"/>
<dbReference type="AlphaFoldDB" id="A0A0K9Q5H6"/>
<accession>A0A0K9Q5H6</accession>
<dbReference type="EMBL" id="LFYR01000012">
    <property type="protein sequence ID" value="KMZ76538.1"/>
    <property type="molecule type" value="Genomic_DNA"/>
</dbReference>
<dbReference type="GO" id="GO:0047262">
    <property type="term" value="F:polygalacturonate 4-alpha-galacturonosyltransferase activity"/>
    <property type="evidence" value="ECO:0007669"/>
    <property type="project" value="InterPro"/>
</dbReference>
<dbReference type="SUPFAM" id="SSF53448">
    <property type="entry name" value="Nucleotide-diphospho-sugar transferases"/>
    <property type="match status" value="1"/>
</dbReference>
<sequence>MKRRPTDFRRRRISASACWTCCTLLLFFTAATVFLFVDPFHNRILPLGFAEYPPVPRRFAKSHADADGGDPSSMLFASQLVDQLTLAKSYVVIAKERGNLKLASEFSAQIRTGQRLLSQAASFRKSHQEREEEIVEGEFHQIVTKLSRLIFTAQDLHYDISTAIVTLRKHVEALEYRLGAAAVQSAEFGQLAVRSVPRYLHCFHLKLTSASVATREDKKKPAALVDNKLYHFCIFSDNVLATSVVVNSTVFNADHPDRFVFHVVTDGATYPAMRVWFLTNDFHGCTVEIRSVDELSSSWLTAEYSPVMRRIQEGRSEWRSSDLLNHLRFYIPEIVPALDKVVFLDDDVVVQKDLTPLFSLDLHGRANGAVETCLETFHRYHNYLNFSNPIISGSFDPQACAWAFGMNVFDLRSWKKADITAKYHHWQEAQNGNSGGFWATESSTLAPGLLAFYGSTEAIDRRWHVVGLGYKLSMDERAIENGGVVHFSGNMKPWMTKIRIAKFRHLWSRYVNSTHPYLRDCSMH</sequence>
<evidence type="ECO:0000256" key="1">
    <source>
        <dbReference type="ARBA" id="ARBA00004877"/>
    </source>
</evidence>
<protein>
    <recommendedName>
        <fullName evidence="4">Hexosyltransferase</fullName>
        <ecNumber evidence="4">2.4.1.-</ecNumber>
    </recommendedName>
</protein>
<evidence type="ECO:0000313" key="5">
    <source>
        <dbReference type="EMBL" id="KMZ76538.1"/>
    </source>
</evidence>
<dbReference type="GO" id="GO:0000139">
    <property type="term" value="C:Golgi membrane"/>
    <property type="evidence" value="ECO:0007669"/>
    <property type="project" value="UniProtKB-SubCell"/>
</dbReference>
<name>A0A0K9Q5H6_ZOSMR</name>
<gene>
    <name evidence="5" type="ORF">ZOSMA_100G00330</name>
</gene>
<dbReference type="PANTHER" id="PTHR32116:SF20">
    <property type="entry name" value="HEXOSYLTRANSFERASE GAUT11"/>
    <property type="match status" value="1"/>
</dbReference>
<evidence type="ECO:0000313" key="6">
    <source>
        <dbReference type="Proteomes" id="UP000036987"/>
    </source>
</evidence>
<comment type="subcellular location">
    <subcellularLocation>
        <location evidence="4">Golgi apparatus membrane</location>
        <topology evidence="4">Single-pass type II membrane protein</topology>
    </subcellularLocation>
</comment>
<keyword evidence="5" id="KW-0808">Transferase</keyword>
<keyword evidence="4" id="KW-0961">Cell wall biogenesis/degradation</keyword>
<dbReference type="Proteomes" id="UP000036987">
    <property type="component" value="Unassembled WGS sequence"/>
</dbReference>
<evidence type="ECO:0000256" key="3">
    <source>
        <dbReference type="ARBA" id="ARBA00022676"/>
    </source>
</evidence>
<dbReference type="InterPro" id="IPR002495">
    <property type="entry name" value="Glyco_trans_8"/>
</dbReference>
<dbReference type="Gene3D" id="3.90.550.10">
    <property type="entry name" value="Spore Coat Polysaccharide Biosynthesis Protein SpsA, Chain A"/>
    <property type="match status" value="1"/>
</dbReference>
<dbReference type="Pfam" id="PF25557">
    <property type="entry name" value="GAUT_1"/>
    <property type="match status" value="1"/>
</dbReference>
<dbReference type="InterPro" id="IPR029993">
    <property type="entry name" value="GAUT"/>
</dbReference>